<keyword evidence="1" id="KW-0808">Transferase</keyword>
<comment type="caution">
    <text evidence="1">The sequence shown here is derived from an EMBL/GenBank/DDBJ whole genome shotgun (WGS) entry which is preliminary data.</text>
</comment>
<name>A0A2V3DV12_9MICC</name>
<dbReference type="OrthoDB" id="4824241at2"/>
<organism evidence="1 2">
    <name type="scientific">Arthrobacter psychrochitiniphilus</name>
    <dbReference type="NCBI Taxonomy" id="291045"/>
    <lineage>
        <taxon>Bacteria</taxon>
        <taxon>Bacillati</taxon>
        <taxon>Actinomycetota</taxon>
        <taxon>Actinomycetes</taxon>
        <taxon>Micrococcales</taxon>
        <taxon>Micrococcaceae</taxon>
        <taxon>Arthrobacter</taxon>
    </lineage>
</organism>
<dbReference type="SUPFAM" id="SSF55729">
    <property type="entry name" value="Acyl-CoA N-acyltransferases (Nat)"/>
    <property type="match status" value="1"/>
</dbReference>
<sequence length="243" mass="25900">MTFDSSSAPIVFLAWERGLGLPVDSLLSERRDGRLTRAVDGPELTFLRLWDQSVLRGPAHLLAAAAAYSDDELSDHSTMLRLTRHSGGRGLGTQALYYADELDLHQPAHTVHVSTGELESAALESLCPPDDVNDVALSSREHKFTVMESGTPDAGPLACSAYTEYQGLLAQLGTLVAPDSRRQGLGHLATSIAAHEALSAGLIVQWRADINNAAAHSLAVAVGFSVAGLLTRISLESGQTRHK</sequence>
<dbReference type="AlphaFoldDB" id="A0A2V3DV12"/>
<dbReference type="Gene3D" id="3.40.630.30">
    <property type="match status" value="1"/>
</dbReference>
<proteinExistence type="predicted"/>
<evidence type="ECO:0000313" key="1">
    <source>
        <dbReference type="EMBL" id="PXA66339.1"/>
    </source>
</evidence>
<dbReference type="EMBL" id="QHLZ01000003">
    <property type="protein sequence ID" value="PXA66339.1"/>
    <property type="molecule type" value="Genomic_DNA"/>
</dbReference>
<protein>
    <submittedName>
        <fullName evidence="1">N-acetyltransferase</fullName>
    </submittedName>
</protein>
<accession>A0A2V3DV12</accession>
<gene>
    <name evidence="1" type="ORF">CVS29_06525</name>
</gene>
<dbReference type="Proteomes" id="UP000246303">
    <property type="component" value="Unassembled WGS sequence"/>
</dbReference>
<keyword evidence="2" id="KW-1185">Reference proteome</keyword>
<dbReference type="GO" id="GO:0016740">
    <property type="term" value="F:transferase activity"/>
    <property type="evidence" value="ECO:0007669"/>
    <property type="project" value="UniProtKB-KW"/>
</dbReference>
<dbReference type="InterPro" id="IPR016181">
    <property type="entry name" value="Acyl_CoA_acyltransferase"/>
</dbReference>
<dbReference type="RefSeq" id="WP_110105532.1">
    <property type="nucleotide sequence ID" value="NZ_JACBZZ010000001.1"/>
</dbReference>
<evidence type="ECO:0000313" key="2">
    <source>
        <dbReference type="Proteomes" id="UP000246303"/>
    </source>
</evidence>
<reference evidence="1 2" key="1">
    <citation type="submission" date="2018-05" db="EMBL/GenBank/DDBJ databases">
        <title>Genetic diversity of glacier-inhabiting Cryobacterium bacteria in China and description of Cryobacterium mengkeensis sp. nov. and Arthrobacter glacialis sp. nov.</title>
        <authorList>
            <person name="Liu Q."/>
            <person name="Xin Y.-H."/>
        </authorList>
    </citation>
    <scope>NUCLEOTIDE SEQUENCE [LARGE SCALE GENOMIC DNA]</scope>
    <source>
        <strain evidence="1 2">GP3</strain>
    </source>
</reference>